<sequence length="418" mass="48591">MDKKRYTSLEEIFSDDSLGLLNVKPAAQVISEDERLINSFQEIIEFYEVNNREPHKKNGFKERMLHSRLEGLRTNESHIKKLSSFDIYSFLPSLDLEDETTVENTIEEKPTVEITSVQDILDLDPFGLLGGGSAEQLGIFELNHVTAHKDREKTDEVAKRKRCKDFDQYEPLFKKVHEELKSGERKYIDFTIGTLKENTFYLHKGMIFFIESIDWSRENSFKEDGTRVRKDGRTRCIFENGTESNMLYRSVEKMMYNDAGKAITHPISGTEDYLFNQANLVQEDDVATGYIYILQSKSPNQFIQAIPNLHKIGFSTTPVRTRINNAKNEPTYLMDEVHLLSEIKTYNLNPQKFESIIHRVFGEVCVDLEVADKYGIKHKPKEWFSVPYSVIDEVIDRILDESILGFSYDPKKMYLVKR</sequence>
<reference evidence="2 3" key="1">
    <citation type="submission" date="2019-03" db="EMBL/GenBank/DDBJ databases">
        <title>Empedobacter tilapiae sp. nov., isolated from an intestine of Nile tilapia Oreochromis niloticus.</title>
        <authorList>
            <person name="Kim Y.-O."/>
            <person name="Yoon J.-H."/>
        </authorList>
    </citation>
    <scope>NUCLEOTIDE SEQUENCE [LARGE SCALE GENOMIC DNA]</scope>
    <source>
        <strain evidence="2 3">MRS2</strain>
    </source>
</reference>
<comment type="caution">
    <text evidence="2">The sequence shown here is derived from an EMBL/GenBank/DDBJ whole genome shotgun (WGS) entry which is preliminary data.</text>
</comment>
<dbReference type="SMART" id="SM00974">
    <property type="entry name" value="T5orf172"/>
    <property type="match status" value="1"/>
</dbReference>
<keyword evidence="3" id="KW-1185">Reference proteome</keyword>
<organism evidence="2 3">
    <name type="scientific">Empedobacter tilapiae</name>
    <dbReference type="NCBI Taxonomy" id="2491114"/>
    <lineage>
        <taxon>Bacteria</taxon>
        <taxon>Pseudomonadati</taxon>
        <taxon>Bacteroidota</taxon>
        <taxon>Flavobacteriia</taxon>
        <taxon>Flavobacteriales</taxon>
        <taxon>Weeksellaceae</taxon>
        <taxon>Empedobacter</taxon>
    </lineage>
</organism>
<protein>
    <submittedName>
        <fullName evidence="2">GIY-YIG nuclease family protein</fullName>
    </submittedName>
</protein>
<accession>A0A4Z1C0H1</accession>
<dbReference type="Pfam" id="PF13455">
    <property type="entry name" value="MUG113"/>
    <property type="match status" value="1"/>
</dbReference>
<name>A0A4Z1C0H1_9FLAO</name>
<dbReference type="OrthoDB" id="9814995at2"/>
<proteinExistence type="predicted"/>
<evidence type="ECO:0000259" key="1">
    <source>
        <dbReference type="SMART" id="SM00974"/>
    </source>
</evidence>
<dbReference type="InterPro" id="IPR018306">
    <property type="entry name" value="Phage_T5_Orf172_DNA-bd"/>
</dbReference>
<evidence type="ECO:0000313" key="2">
    <source>
        <dbReference type="EMBL" id="TGN29182.1"/>
    </source>
</evidence>
<evidence type="ECO:0000313" key="3">
    <source>
        <dbReference type="Proteomes" id="UP000297998"/>
    </source>
</evidence>
<dbReference type="EMBL" id="SRPE01000003">
    <property type="protein sequence ID" value="TGN29182.1"/>
    <property type="molecule type" value="Genomic_DNA"/>
</dbReference>
<dbReference type="RefSeq" id="WP_135834638.1">
    <property type="nucleotide sequence ID" value="NZ_SRPE01000003.1"/>
</dbReference>
<feature type="domain" description="Bacteriophage T5 Orf172 DNA-binding" evidence="1">
    <location>
        <begin position="304"/>
        <end position="398"/>
    </location>
</feature>
<dbReference type="Proteomes" id="UP000297998">
    <property type="component" value="Unassembled WGS sequence"/>
</dbReference>
<gene>
    <name evidence="2" type="ORF">E4J94_04300</name>
</gene>
<dbReference type="AlphaFoldDB" id="A0A4Z1C0H1"/>